<dbReference type="InterPro" id="IPR051815">
    <property type="entry name" value="Molybdate_resp_trans_reg"/>
</dbReference>
<dbReference type="AlphaFoldDB" id="A0A4Q7NZ44"/>
<dbReference type="Proteomes" id="UP000292262">
    <property type="component" value="Unassembled WGS sequence"/>
</dbReference>
<dbReference type="EMBL" id="SGXE01000003">
    <property type="protein sequence ID" value="RZS92527.1"/>
    <property type="molecule type" value="Genomic_DNA"/>
</dbReference>
<gene>
    <name evidence="1" type="ORF">EV197_2665</name>
</gene>
<keyword evidence="2" id="KW-1185">Reference proteome</keyword>
<dbReference type="InterPro" id="IPR036390">
    <property type="entry name" value="WH_DNA-bd_sf"/>
</dbReference>
<reference evidence="1 2" key="1">
    <citation type="submission" date="2019-02" db="EMBL/GenBank/DDBJ databases">
        <title>Genomic Encyclopedia of Type Strains, Phase IV (KMG-IV): sequencing the most valuable type-strain genomes for metagenomic binning, comparative biology and taxonomic classification.</title>
        <authorList>
            <person name="Goeker M."/>
        </authorList>
    </citation>
    <scope>NUCLEOTIDE SEQUENCE [LARGE SCALE GENOMIC DNA]</scope>
    <source>
        <strain evidence="1 2">DSM 17196</strain>
    </source>
</reference>
<dbReference type="RefSeq" id="WP_130287206.1">
    <property type="nucleotide sequence ID" value="NZ_SGXE01000003.1"/>
</dbReference>
<organism evidence="1 2">
    <name type="scientific">Aquimarina brevivitae</name>
    <dbReference type="NCBI Taxonomy" id="323412"/>
    <lineage>
        <taxon>Bacteria</taxon>
        <taxon>Pseudomonadati</taxon>
        <taxon>Bacteroidota</taxon>
        <taxon>Flavobacteriia</taxon>
        <taxon>Flavobacteriales</taxon>
        <taxon>Flavobacteriaceae</taxon>
        <taxon>Aquimarina</taxon>
    </lineage>
</organism>
<sequence>MYTIKSRIWIEGEAGVFLGYGRVSLLRFIHTEGSLSKAAKKMQISYKKAWSLIDSMNQNAKEPVVITVTGGNNGGGTFVTPYGLDMMNKFEAINKKCMAFLKDEIETLTSTDEH</sequence>
<dbReference type="Gene3D" id="1.10.10.10">
    <property type="entry name" value="Winged helix-like DNA-binding domain superfamily/Winged helix DNA-binding domain"/>
    <property type="match status" value="1"/>
</dbReference>
<dbReference type="OrthoDB" id="9805928at2"/>
<comment type="caution">
    <text evidence="1">The sequence shown here is derived from an EMBL/GenBank/DDBJ whole genome shotgun (WGS) entry which is preliminary data.</text>
</comment>
<proteinExistence type="predicted"/>
<evidence type="ECO:0000313" key="1">
    <source>
        <dbReference type="EMBL" id="RZS92527.1"/>
    </source>
</evidence>
<protein>
    <submittedName>
        <fullName evidence="1">Molybdate transport system regulatory protein</fullName>
    </submittedName>
</protein>
<dbReference type="InterPro" id="IPR036388">
    <property type="entry name" value="WH-like_DNA-bd_sf"/>
</dbReference>
<accession>A0A4Q7NZ44</accession>
<dbReference type="PANTHER" id="PTHR30432:SF1">
    <property type="entry name" value="DNA-BINDING TRANSCRIPTIONAL DUAL REGULATOR MODE"/>
    <property type="match status" value="1"/>
</dbReference>
<name>A0A4Q7NZ44_9FLAO</name>
<evidence type="ECO:0000313" key="2">
    <source>
        <dbReference type="Proteomes" id="UP000292262"/>
    </source>
</evidence>
<dbReference type="SUPFAM" id="SSF46785">
    <property type="entry name" value="Winged helix' DNA-binding domain"/>
    <property type="match status" value="1"/>
</dbReference>
<dbReference type="PANTHER" id="PTHR30432">
    <property type="entry name" value="TRANSCRIPTIONAL REGULATOR MODE"/>
    <property type="match status" value="1"/>
</dbReference>